<organism evidence="2 3">
    <name type="scientific">Psychrobacillus faecigallinarum</name>
    <dbReference type="NCBI Taxonomy" id="2762235"/>
    <lineage>
        <taxon>Bacteria</taxon>
        <taxon>Bacillati</taxon>
        <taxon>Bacillota</taxon>
        <taxon>Bacilli</taxon>
        <taxon>Bacillales</taxon>
        <taxon>Bacillaceae</taxon>
        <taxon>Psychrobacillus</taxon>
    </lineage>
</organism>
<accession>A0ABR8R6S9</accession>
<protein>
    <recommendedName>
        <fullName evidence="4">AI-2E family transporter</fullName>
    </recommendedName>
</protein>
<evidence type="ECO:0000313" key="2">
    <source>
        <dbReference type="EMBL" id="MBD7943237.1"/>
    </source>
</evidence>
<gene>
    <name evidence="2" type="ORF">H9650_03825</name>
</gene>
<sequence>MNGVSQIIIRKLVSAVMACVLVMFIYFIEEQTGFVFIIGIYLFPILLIYGVPVSILSDFVTKKLRGFFRDSIALFIHLFLAALFVMIPILFSEWERELLISDTSNLFDNFFFITSLLSSFLFYCLDEFLRSQLAKYLHQKILLSKRAKALCEKIGDMRI</sequence>
<keyword evidence="3" id="KW-1185">Reference proteome</keyword>
<name>A0ABR8R6S9_9BACI</name>
<keyword evidence="1" id="KW-1133">Transmembrane helix</keyword>
<comment type="caution">
    <text evidence="2">The sequence shown here is derived from an EMBL/GenBank/DDBJ whole genome shotgun (WGS) entry which is preliminary data.</text>
</comment>
<feature type="transmembrane region" description="Helical" evidence="1">
    <location>
        <begin position="72"/>
        <end position="91"/>
    </location>
</feature>
<evidence type="ECO:0000313" key="3">
    <source>
        <dbReference type="Proteomes" id="UP000640786"/>
    </source>
</evidence>
<evidence type="ECO:0008006" key="4">
    <source>
        <dbReference type="Google" id="ProtNLM"/>
    </source>
</evidence>
<reference evidence="2 3" key="1">
    <citation type="submission" date="2020-08" db="EMBL/GenBank/DDBJ databases">
        <title>A Genomic Blueprint of the Chicken Gut Microbiome.</title>
        <authorList>
            <person name="Gilroy R."/>
            <person name="Ravi A."/>
            <person name="Getino M."/>
            <person name="Pursley I."/>
            <person name="Horton D.L."/>
            <person name="Alikhan N.-F."/>
            <person name="Baker D."/>
            <person name="Gharbi K."/>
            <person name="Hall N."/>
            <person name="Watson M."/>
            <person name="Adriaenssens E.M."/>
            <person name="Foster-Nyarko E."/>
            <person name="Jarju S."/>
            <person name="Secka A."/>
            <person name="Antonio M."/>
            <person name="Oren A."/>
            <person name="Chaudhuri R."/>
            <person name="La Ragione R.M."/>
            <person name="Hildebrand F."/>
            <person name="Pallen M.J."/>
        </authorList>
    </citation>
    <scope>NUCLEOTIDE SEQUENCE [LARGE SCALE GENOMIC DNA]</scope>
    <source>
        <strain evidence="2 3">Sa2BUA9</strain>
    </source>
</reference>
<dbReference type="Proteomes" id="UP000640786">
    <property type="component" value="Unassembled WGS sequence"/>
</dbReference>
<dbReference type="RefSeq" id="WP_191696606.1">
    <property type="nucleotide sequence ID" value="NZ_JACSQO010000001.1"/>
</dbReference>
<keyword evidence="1" id="KW-0472">Membrane</keyword>
<keyword evidence="1" id="KW-0812">Transmembrane</keyword>
<proteinExistence type="predicted"/>
<evidence type="ECO:0000256" key="1">
    <source>
        <dbReference type="SAM" id="Phobius"/>
    </source>
</evidence>
<feature type="transmembrane region" description="Helical" evidence="1">
    <location>
        <begin position="12"/>
        <end position="28"/>
    </location>
</feature>
<dbReference type="EMBL" id="JACSQO010000001">
    <property type="protein sequence ID" value="MBD7943237.1"/>
    <property type="molecule type" value="Genomic_DNA"/>
</dbReference>
<feature type="transmembrane region" description="Helical" evidence="1">
    <location>
        <begin position="34"/>
        <end position="60"/>
    </location>
</feature>
<feature type="transmembrane region" description="Helical" evidence="1">
    <location>
        <begin position="111"/>
        <end position="129"/>
    </location>
</feature>